<protein>
    <submittedName>
        <fullName evidence="1">Uncharacterized protein</fullName>
    </submittedName>
</protein>
<evidence type="ECO:0000313" key="1">
    <source>
        <dbReference type="EMBL" id="MBX12162.1"/>
    </source>
</evidence>
<accession>A0A2P2L2G1</accession>
<proteinExistence type="predicted"/>
<sequence>MTDEGGISTFQSHLAWSQKVGY</sequence>
<reference evidence="1" key="1">
    <citation type="submission" date="2018-02" db="EMBL/GenBank/DDBJ databases">
        <title>Rhizophora mucronata_Transcriptome.</title>
        <authorList>
            <person name="Meera S.P."/>
            <person name="Sreeshan A."/>
            <person name="Augustine A."/>
        </authorList>
    </citation>
    <scope>NUCLEOTIDE SEQUENCE</scope>
    <source>
        <tissue evidence="1">Leaf</tissue>
    </source>
</reference>
<dbReference type="EMBL" id="GGEC01031678">
    <property type="protein sequence ID" value="MBX12162.1"/>
    <property type="molecule type" value="Transcribed_RNA"/>
</dbReference>
<organism evidence="1">
    <name type="scientific">Rhizophora mucronata</name>
    <name type="common">Asiatic mangrove</name>
    <dbReference type="NCBI Taxonomy" id="61149"/>
    <lineage>
        <taxon>Eukaryota</taxon>
        <taxon>Viridiplantae</taxon>
        <taxon>Streptophyta</taxon>
        <taxon>Embryophyta</taxon>
        <taxon>Tracheophyta</taxon>
        <taxon>Spermatophyta</taxon>
        <taxon>Magnoliopsida</taxon>
        <taxon>eudicotyledons</taxon>
        <taxon>Gunneridae</taxon>
        <taxon>Pentapetalae</taxon>
        <taxon>rosids</taxon>
        <taxon>fabids</taxon>
        <taxon>Malpighiales</taxon>
        <taxon>Rhizophoraceae</taxon>
        <taxon>Rhizophora</taxon>
    </lineage>
</organism>
<name>A0A2P2L2G1_RHIMU</name>
<dbReference type="AlphaFoldDB" id="A0A2P2L2G1"/>